<dbReference type="EMBL" id="CAADRA010007431">
    <property type="protein sequence ID" value="VFU01157.1"/>
    <property type="molecule type" value="Genomic_DNA"/>
</dbReference>
<dbReference type="PANTHER" id="PTHR13510:SF44">
    <property type="entry name" value="RABENOSYN-5"/>
    <property type="match status" value="1"/>
</dbReference>
<feature type="region of interest" description="Disordered" evidence="5">
    <location>
        <begin position="308"/>
        <end position="351"/>
    </location>
</feature>
<sequence length="455" mass="50429">MVKTVDHLELSHDQRVAFGARTHAHLRHALDTLSLGQKMQYGQKYLDKMGLEVFSDGDSTVCTGILNTTMPDIVYAMYASTTKETQTVSAILLGQAYDDAGVLDTFETRSPDDMYRFGGAKHVSLARKGLFSKAKERRAVYLEAMGTLRDDDDDHVRLYHLVEYIDMAHYETTCAIRPICTSLTLLHANPDDVKSVLVWAKASYYKETPSYLTQMHQPAAYWQRTLALSSLAVSRRLVESTSLVQHWVPNADCKKCSVCDVGFKTLRPKHHCRCCGEMMCHMCSIHIQSPAVIHKYCTKCVLKSRSVRGSRRNNASRKHTTASISSSSPDFPTPPPPMVDAHGRRLPSPGEEDFLRTMQAVRGDAPPAVVSSSTMKQSTKTGGPTASALDSMKALQESIAAQSTLLSTMRETLEKTKHNNAARITSDSIASTAGSYVTVDESVLDSEGRRFEYMD</sequence>
<evidence type="ECO:0000256" key="3">
    <source>
        <dbReference type="ARBA" id="ARBA00022833"/>
    </source>
</evidence>
<dbReference type="EMBL" id="VJMH01007405">
    <property type="protein sequence ID" value="KAF0683394.1"/>
    <property type="molecule type" value="Genomic_DNA"/>
</dbReference>
<name>A0A485LQK1_9STRA</name>
<feature type="compositionally biased region" description="Basic residues" evidence="5">
    <location>
        <begin position="308"/>
        <end position="320"/>
    </location>
</feature>
<protein>
    <submittedName>
        <fullName evidence="8">Aste57867_24518 protein</fullName>
    </submittedName>
</protein>
<evidence type="ECO:0000256" key="1">
    <source>
        <dbReference type="ARBA" id="ARBA00022723"/>
    </source>
</evidence>
<dbReference type="InterPro" id="IPR052727">
    <property type="entry name" value="Rab4/Rab5_effector"/>
</dbReference>
<dbReference type="AlphaFoldDB" id="A0A485LQK1"/>
<dbReference type="Pfam" id="PF01363">
    <property type="entry name" value="FYVE"/>
    <property type="match status" value="1"/>
</dbReference>
<dbReference type="PROSITE" id="PS50178">
    <property type="entry name" value="ZF_FYVE"/>
    <property type="match status" value="1"/>
</dbReference>
<feature type="domain" description="FYVE-type" evidence="6">
    <location>
        <begin position="250"/>
        <end position="305"/>
    </location>
</feature>
<feature type="compositionally biased region" description="Polar residues" evidence="5">
    <location>
        <begin position="370"/>
        <end position="384"/>
    </location>
</feature>
<keyword evidence="3" id="KW-0862">Zinc</keyword>
<evidence type="ECO:0000313" key="7">
    <source>
        <dbReference type="EMBL" id="KAF0683394.1"/>
    </source>
</evidence>
<dbReference type="SUPFAM" id="SSF57903">
    <property type="entry name" value="FYVE/PHD zinc finger"/>
    <property type="match status" value="1"/>
</dbReference>
<dbReference type="OrthoDB" id="68108at2759"/>
<evidence type="ECO:0000256" key="2">
    <source>
        <dbReference type="ARBA" id="ARBA00022771"/>
    </source>
</evidence>
<evidence type="ECO:0000313" key="8">
    <source>
        <dbReference type="EMBL" id="VFU01157.1"/>
    </source>
</evidence>
<dbReference type="InterPro" id="IPR017455">
    <property type="entry name" value="Znf_FYVE-rel"/>
</dbReference>
<reference evidence="8 9" key="1">
    <citation type="submission" date="2019-03" db="EMBL/GenBank/DDBJ databases">
        <authorList>
            <person name="Gaulin E."/>
            <person name="Dumas B."/>
        </authorList>
    </citation>
    <scope>NUCLEOTIDE SEQUENCE [LARGE SCALE GENOMIC DNA]</scope>
    <source>
        <strain evidence="8">CBS 568.67</strain>
    </source>
</reference>
<feature type="region of interest" description="Disordered" evidence="5">
    <location>
        <begin position="365"/>
        <end position="387"/>
    </location>
</feature>
<accession>A0A485LQK1</accession>
<keyword evidence="9" id="KW-1185">Reference proteome</keyword>
<proteinExistence type="predicted"/>
<dbReference type="GO" id="GO:0008270">
    <property type="term" value="F:zinc ion binding"/>
    <property type="evidence" value="ECO:0007669"/>
    <property type="project" value="UniProtKB-KW"/>
</dbReference>
<evidence type="ECO:0000256" key="5">
    <source>
        <dbReference type="SAM" id="MobiDB-lite"/>
    </source>
</evidence>
<dbReference type="InterPro" id="IPR000306">
    <property type="entry name" value="Znf_FYVE"/>
</dbReference>
<dbReference type="InterPro" id="IPR011011">
    <property type="entry name" value="Znf_FYVE_PHD"/>
</dbReference>
<evidence type="ECO:0000259" key="6">
    <source>
        <dbReference type="PROSITE" id="PS50178"/>
    </source>
</evidence>
<dbReference type="InterPro" id="IPR013083">
    <property type="entry name" value="Znf_RING/FYVE/PHD"/>
</dbReference>
<dbReference type="Proteomes" id="UP000332933">
    <property type="component" value="Unassembled WGS sequence"/>
</dbReference>
<organism evidence="8 9">
    <name type="scientific">Aphanomyces stellatus</name>
    <dbReference type="NCBI Taxonomy" id="120398"/>
    <lineage>
        <taxon>Eukaryota</taxon>
        <taxon>Sar</taxon>
        <taxon>Stramenopiles</taxon>
        <taxon>Oomycota</taxon>
        <taxon>Saprolegniomycetes</taxon>
        <taxon>Saprolegniales</taxon>
        <taxon>Verrucalvaceae</taxon>
        <taxon>Aphanomyces</taxon>
    </lineage>
</organism>
<dbReference type="PANTHER" id="PTHR13510">
    <property type="entry name" value="FYVE-FINGER-CONTAINING RAB5 EFFECTOR PROTEIN RABENOSYN-5-RELATED"/>
    <property type="match status" value="1"/>
</dbReference>
<keyword evidence="2 4" id="KW-0863">Zinc-finger</keyword>
<dbReference type="Gene3D" id="3.30.40.10">
    <property type="entry name" value="Zinc/RING finger domain, C3HC4 (zinc finger)"/>
    <property type="match status" value="1"/>
</dbReference>
<evidence type="ECO:0000256" key="4">
    <source>
        <dbReference type="PROSITE-ProRule" id="PRU00091"/>
    </source>
</evidence>
<gene>
    <name evidence="8" type="primary">Aste57867_24518</name>
    <name evidence="7" type="ORF">As57867_024441</name>
    <name evidence="8" type="ORF">ASTE57867_24518</name>
</gene>
<evidence type="ECO:0000313" key="9">
    <source>
        <dbReference type="Proteomes" id="UP000332933"/>
    </source>
</evidence>
<keyword evidence="1" id="KW-0479">Metal-binding</keyword>
<reference evidence="7" key="2">
    <citation type="submission" date="2019-06" db="EMBL/GenBank/DDBJ databases">
        <title>Genomics analysis of Aphanomyces spp. identifies a new class of oomycete effector associated with host adaptation.</title>
        <authorList>
            <person name="Gaulin E."/>
        </authorList>
    </citation>
    <scope>NUCLEOTIDE SEQUENCE</scope>
    <source>
        <strain evidence="7">CBS 578.67</strain>
    </source>
</reference>